<dbReference type="AlphaFoldDB" id="A0A419EXA1"/>
<protein>
    <recommendedName>
        <fullName evidence="4">HTH-type transcriptional regulator</fullName>
    </recommendedName>
</protein>
<evidence type="ECO:0000313" key="5">
    <source>
        <dbReference type="EMBL" id="RJP69470.1"/>
    </source>
</evidence>
<dbReference type="GO" id="GO:0003677">
    <property type="term" value="F:DNA binding"/>
    <property type="evidence" value="ECO:0007669"/>
    <property type="project" value="UniProtKB-UniRule"/>
</dbReference>
<dbReference type="EMBL" id="QZKI01000082">
    <property type="protein sequence ID" value="RJP69470.1"/>
    <property type="molecule type" value="Genomic_DNA"/>
</dbReference>
<dbReference type="PIRSF" id="PIRSF006707">
    <property type="entry name" value="MJ1563"/>
    <property type="match status" value="1"/>
</dbReference>
<proteinExistence type="inferred from homology"/>
<dbReference type="Proteomes" id="UP000285961">
    <property type="component" value="Unassembled WGS sequence"/>
</dbReference>
<dbReference type="SUPFAM" id="SSF46785">
    <property type="entry name" value="Winged helix' DNA-binding domain"/>
    <property type="match status" value="1"/>
</dbReference>
<gene>
    <name evidence="5" type="ORF">C4532_10985</name>
</gene>
<reference evidence="5 6" key="1">
    <citation type="journal article" date="2017" name="ISME J.">
        <title>Energy and carbon metabolisms in a deep terrestrial subsurface fluid microbial community.</title>
        <authorList>
            <person name="Momper L."/>
            <person name="Jungbluth S.P."/>
            <person name="Lee M.D."/>
            <person name="Amend J.P."/>
        </authorList>
    </citation>
    <scope>NUCLEOTIDE SEQUENCE [LARGE SCALE GENOMIC DNA]</scope>
    <source>
        <strain evidence="5">SURF_17</strain>
    </source>
</reference>
<accession>A0A419EXA1</accession>
<dbReference type="InterPro" id="IPR036388">
    <property type="entry name" value="WH-like_DNA-bd_sf"/>
</dbReference>
<dbReference type="PANTHER" id="PTHR38465">
    <property type="entry name" value="HTH-TYPE TRANSCRIPTIONAL REGULATOR MJ1563-RELATED"/>
    <property type="match status" value="1"/>
</dbReference>
<evidence type="ECO:0000256" key="3">
    <source>
        <dbReference type="ARBA" id="ARBA00023163"/>
    </source>
</evidence>
<dbReference type="InterPro" id="IPR052362">
    <property type="entry name" value="HTH-GbsR_regulator"/>
</dbReference>
<dbReference type="Gene3D" id="1.10.10.10">
    <property type="entry name" value="Winged helix-like DNA-binding domain superfamily/Winged helix DNA-binding domain"/>
    <property type="match status" value="1"/>
</dbReference>
<evidence type="ECO:0000256" key="1">
    <source>
        <dbReference type="ARBA" id="ARBA00023015"/>
    </source>
</evidence>
<keyword evidence="3 4" id="KW-0804">Transcription</keyword>
<evidence type="ECO:0000256" key="2">
    <source>
        <dbReference type="ARBA" id="ARBA00023125"/>
    </source>
</evidence>
<evidence type="ECO:0000313" key="6">
    <source>
        <dbReference type="Proteomes" id="UP000285961"/>
    </source>
</evidence>
<dbReference type="InterPro" id="IPR011991">
    <property type="entry name" value="ArsR-like_HTH"/>
</dbReference>
<comment type="caution">
    <text evidence="5">The sequence shown here is derived from an EMBL/GenBank/DDBJ whole genome shotgun (WGS) entry which is preliminary data.</text>
</comment>
<dbReference type="CDD" id="cd00090">
    <property type="entry name" value="HTH_ARSR"/>
    <property type="match status" value="1"/>
</dbReference>
<dbReference type="InterPro" id="IPR026282">
    <property type="entry name" value="MJ1563"/>
</dbReference>
<dbReference type="PANTHER" id="PTHR38465:SF1">
    <property type="entry name" value="HTH-TYPE TRANSCRIPTIONAL REGULATOR MJ1563-RELATED"/>
    <property type="match status" value="1"/>
</dbReference>
<organism evidence="5 6">
    <name type="scientific">Candidatus Abyssobacteria bacterium SURF_17</name>
    <dbReference type="NCBI Taxonomy" id="2093361"/>
    <lineage>
        <taxon>Bacteria</taxon>
        <taxon>Pseudomonadati</taxon>
        <taxon>Candidatus Hydrogenedentota</taxon>
        <taxon>Candidatus Abyssobacteria</taxon>
    </lineage>
</organism>
<dbReference type="InterPro" id="IPR036390">
    <property type="entry name" value="WH_DNA-bd_sf"/>
</dbReference>
<evidence type="ECO:0000256" key="4">
    <source>
        <dbReference type="PIRNR" id="PIRNR006707"/>
    </source>
</evidence>
<comment type="similarity">
    <text evidence="4">Belongs to the GbsR family.</text>
</comment>
<name>A0A419EXA1_9BACT</name>
<keyword evidence="2 4" id="KW-0238">DNA-binding</keyword>
<sequence>MPQTSDSIEHRFIESMGRISRFWGFSKLMGQLYGLLYLTQEPMNLDLMAEGLGVSKGSISTNIRALERLGMVKKVWVKADRKDYYQAETNFMEIVTGILQEREKKEFDNALRTVSECLKEALSFEGSERTDFVKQRLENMQDFFNLIDQTVFSILALLQNQSKPEQ</sequence>
<keyword evidence="1 4" id="KW-0805">Transcription regulation</keyword>
<dbReference type="GO" id="GO:0006355">
    <property type="term" value="P:regulation of DNA-templated transcription"/>
    <property type="evidence" value="ECO:0007669"/>
    <property type="project" value="UniProtKB-ARBA"/>
</dbReference>